<organism evidence="2 3">
    <name type="scientific">Clostridium omnivorum</name>
    <dbReference type="NCBI Taxonomy" id="1604902"/>
    <lineage>
        <taxon>Bacteria</taxon>
        <taxon>Bacillati</taxon>
        <taxon>Bacillota</taxon>
        <taxon>Clostridia</taxon>
        <taxon>Eubacteriales</taxon>
        <taxon>Clostridiaceae</taxon>
        <taxon>Clostridium</taxon>
    </lineage>
</organism>
<gene>
    <name evidence="2" type="ORF">bsdE14_24940</name>
</gene>
<proteinExistence type="predicted"/>
<protein>
    <recommendedName>
        <fullName evidence="1">N-acetyltransferase domain-containing protein</fullName>
    </recommendedName>
</protein>
<dbReference type="SUPFAM" id="SSF55729">
    <property type="entry name" value="Acyl-CoA N-acyltransferases (Nat)"/>
    <property type="match status" value="1"/>
</dbReference>
<sequence>MLTRTESSKIITEFLKKDLLINLNILGVIENRPEAEIYVDNPQDPTGILVNKGYMNYLYSKNSSFLEEVIERFNKDGYYGFAGIDRSIADSIREHYEVDWCNPCTLYYLPKENLDLTRIKNEVQSIDIKDAETIDYYYTFRGENSINFIKDDIQNRPSSAVYKDGEIVCWVLTHDDNSLGIMYTKEEHRRKGYAEDVTIDIAAKHIEKGNVPYLHIIEGNGMSPGLAKKCGFVECGKVDWFGIRVGNPEE</sequence>
<keyword evidence="3" id="KW-1185">Reference proteome</keyword>
<dbReference type="InterPro" id="IPR000182">
    <property type="entry name" value="GNAT_dom"/>
</dbReference>
<accession>A0ABQ5N798</accession>
<dbReference type="EMBL" id="BRXR01000001">
    <property type="protein sequence ID" value="GLC31084.1"/>
    <property type="molecule type" value="Genomic_DNA"/>
</dbReference>
<dbReference type="RefSeq" id="WP_264850364.1">
    <property type="nucleotide sequence ID" value="NZ_BRXR01000001.1"/>
</dbReference>
<dbReference type="Gene3D" id="3.40.630.30">
    <property type="match status" value="1"/>
</dbReference>
<evidence type="ECO:0000259" key="1">
    <source>
        <dbReference type="PROSITE" id="PS51186"/>
    </source>
</evidence>
<reference evidence="2 3" key="1">
    <citation type="journal article" date="2024" name="Int. J. Syst. Evol. Microbiol.">
        <title>Clostridium omnivorum sp. nov., isolated from anoxic soil under the treatment of reductive soil disinfestation.</title>
        <authorList>
            <person name="Ueki A."/>
            <person name="Tonouchi A."/>
            <person name="Kaku N."/>
            <person name="Honma S."/>
            <person name="Ueki K."/>
        </authorList>
    </citation>
    <scope>NUCLEOTIDE SEQUENCE [LARGE SCALE GENOMIC DNA]</scope>
    <source>
        <strain evidence="2 3">E14</strain>
    </source>
</reference>
<dbReference type="Proteomes" id="UP001208567">
    <property type="component" value="Unassembled WGS sequence"/>
</dbReference>
<dbReference type="InterPro" id="IPR053225">
    <property type="entry name" value="Acyl-CoA_N-acyltransferase"/>
</dbReference>
<feature type="domain" description="N-acetyltransferase" evidence="1">
    <location>
        <begin position="121"/>
        <end position="250"/>
    </location>
</feature>
<dbReference type="Pfam" id="PF08445">
    <property type="entry name" value="FR47"/>
    <property type="match status" value="1"/>
</dbReference>
<dbReference type="PANTHER" id="PTHR20958">
    <property type="entry name" value="GLYCINE N-ACYLTRANSFERASE-LIKE PROTEIN"/>
    <property type="match status" value="1"/>
</dbReference>
<name>A0ABQ5N798_9CLOT</name>
<dbReference type="PANTHER" id="PTHR20958:SF6">
    <property type="entry name" value="GLYCINE N-ACYLTRANSFERASE-LIKE PROTEIN"/>
    <property type="match status" value="1"/>
</dbReference>
<evidence type="ECO:0000313" key="3">
    <source>
        <dbReference type="Proteomes" id="UP001208567"/>
    </source>
</evidence>
<comment type="caution">
    <text evidence="2">The sequence shown here is derived from an EMBL/GenBank/DDBJ whole genome shotgun (WGS) entry which is preliminary data.</text>
</comment>
<dbReference type="PROSITE" id="PS51186">
    <property type="entry name" value="GNAT"/>
    <property type="match status" value="1"/>
</dbReference>
<dbReference type="InterPro" id="IPR013653">
    <property type="entry name" value="GCN5-like_dom"/>
</dbReference>
<dbReference type="InterPro" id="IPR016181">
    <property type="entry name" value="Acyl_CoA_acyltransferase"/>
</dbReference>
<evidence type="ECO:0000313" key="2">
    <source>
        <dbReference type="EMBL" id="GLC31084.1"/>
    </source>
</evidence>